<dbReference type="InterPro" id="IPR039426">
    <property type="entry name" value="TonB-dep_rcpt-like"/>
</dbReference>
<dbReference type="GO" id="GO:0015344">
    <property type="term" value="F:siderophore uptake transmembrane transporter activity"/>
    <property type="evidence" value="ECO:0007669"/>
    <property type="project" value="TreeGrafter"/>
</dbReference>
<dbReference type="Proteomes" id="UP000188879">
    <property type="component" value="Unassembled WGS sequence"/>
</dbReference>
<dbReference type="FunFam" id="2.40.170.20:FF:000005">
    <property type="entry name" value="TonB-dependent siderophore receptor"/>
    <property type="match status" value="1"/>
</dbReference>
<comment type="subcellular location">
    <subcellularLocation>
        <location evidence="1 14">Cell outer membrane</location>
        <topology evidence="1 14">Multi-pass membrane protein</topology>
    </subcellularLocation>
</comment>
<evidence type="ECO:0000256" key="6">
    <source>
        <dbReference type="ARBA" id="ARBA00022692"/>
    </source>
</evidence>
<dbReference type="Pfam" id="PF00593">
    <property type="entry name" value="TonB_dep_Rec_b-barrel"/>
    <property type="match status" value="1"/>
</dbReference>
<keyword evidence="7 16" id="KW-0732">Signal</keyword>
<name>A0A1V2H2S7_9PROT</name>
<dbReference type="SMART" id="SM00965">
    <property type="entry name" value="STN"/>
    <property type="match status" value="1"/>
</dbReference>
<evidence type="ECO:0000256" key="2">
    <source>
        <dbReference type="ARBA" id="ARBA00009810"/>
    </source>
</evidence>
<evidence type="ECO:0000256" key="3">
    <source>
        <dbReference type="ARBA" id="ARBA00022448"/>
    </source>
</evidence>
<reference evidence="18 19" key="1">
    <citation type="submission" date="2016-10" db="EMBL/GenBank/DDBJ databases">
        <title>Draft Genome sequence of Roseomonas sp. strain M3.</title>
        <authorList>
            <person name="Subhash Y."/>
            <person name="Lee S."/>
        </authorList>
    </citation>
    <scope>NUCLEOTIDE SEQUENCE [LARGE SCALE GENOMIC DNA]</scope>
    <source>
        <strain evidence="18 19">M3</strain>
    </source>
</reference>
<evidence type="ECO:0000256" key="4">
    <source>
        <dbReference type="ARBA" id="ARBA00022452"/>
    </source>
</evidence>
<dbReference type="FunFam" id="2.170.130.10:FF:000001">
    <property type="entry name" value="Catecholate siderophore TonB-dependent receptor"/>
    <property type="match status" value="1"/>
</dbReference>
<protein>
    <submittedName>
        <fullName evidence="18">TonB-dependent receptor</fullName>
    </submittedName>
</protein>
<keyword evidence="3 14" id="KW-0813">Transport</keyword>
<dbReference type="Pfam" id="PF07660">
    <property type="entry name" value="STN"/>
    <property type="match status" value="1"/>
</dbReference>
<evidence type="ECO:0000313" key="18">
    <source>
        <dbReference type="EMBL" id="ONG53129.1"/>
    </source>
</evidence>
<dbReference type="CDD" id="cd01347">
    <property type="entry name" value="ligand_gated_channel"/>
    <property type="match status" value="1"/>
</dbReference>
<evidence type="ECO:0000256" key="16">
    <source>
        <dbReference type="SAM" id="SignalP"/>
    </source>
</evidence>
<dbReference type="InterPro" id="IPR010105">
    <property type="entry name" value="TonB_sidphr_rcpt"/>
</dbReference>
<evidence type="ECO:0000256" key="10">
    <source>
        <dbReference type="ARBA" id="ARBA00023077"/>
    </source>
</evidence>
<evidence type="ECO:0000256" key="1">
    <source>
        <dbReference type="ARBA" id="ARBA00004571"/>
    </source>
</evidence>
<dbReference type="EMBL" id="MLCO01000116">
    <property type="protein sequence ID" value="ONG53129.1"/>
    <property type="molecule type" value="Genomic_DNA"/>
</dbReference>
<keyword evidence="5" id="KW-0410">Iron transport</keyword>
<evidence type="ECO:0000256" key="14">
    <source>
        <dbReference type="PROSITE-ProRule" id="PRU01360"/>
    </source>
</evidence>
<evidence type="ECO:0000256" key="11">
    <source>
        <dbReference type="ARBA" id="ARBA00023136"/>
    </source>
</evidence>
<keyword evidence="19" id="KW-1185">Reference proteome</keyword>
<feature type="chain" id="PRO_5012617971" evidence="16">
    <location>
        <begin position="17"/>
        <end position="803"/>
    </location>
</feature>
<dbReference type="Gene3D" id="2.40.170.20">
    <property type="entry name" value="TonB-dependent receptor, beta-barrel domain"/>
    <property type="match status" value="1"/>
</dbReference>
<dbReference type="GO" id="GO:0038023">
    <property type="term" value="F:signaling receptor activity"/>
    <property type="evidence" value="ECO:0007669"/>
    <property type="project" value="InterPro"/>
</dbReference>
<feature type="signal peptide" evidence="16">
    <location>
        <begin position="1"/>
        <end position="16"/>
    </location>
</feature>
<keyword evidence="8" id="KW-0408">Iron</keyword>
<dbReference type="PANTHER" id="PTHR32552:SF68">
    <property type="entry name" value="FERRICHROME OUTER MEMBRANE TRANSPORTER_PHAGE RECEPTOR"/>
    <property type="match status" value="1"/>
</dbReference>
<evidence type="ECO:0000313" key="19">
    <source>
        <dbReference type="Proteomes" id="UP000188879"/>
    </source>
</evidence>
<proteinExistence type="inferred from homology"/>
<evidence type="ECO:0000256" key="9">
    <source>
        <dbReference type="ARBA" id="ARBA00023065"/>
    </source>
</evidence>
<keyword evidence="12 18" id="KW-0675">Receptor</keyword>
<dbReference type="InterPro" id="IPR037066">
    <property type="entry name" value="Plug_dom_sf"/>
</dbReference>
<evidence type="ECO:0000256" key="12">
    <source>
        <dbReference type="ARBA" id="ARBA00023170"/>
    </source>
</evidence>
<dbReference type="GO" id="GO:0009279">
    <property type="term" value="C:cell outer membrane"/>
    <property type="evidence" value="ECO:0007669"/>
    <property type="project" value="UniProtKB-SubCell"/>
</dbReference>
<comment type="caution">
    <text evidence="18">The sequence shown here is derived from an EMBL/GenBank/DDBJ whole genome shotgun (WGS) entry which is preliminary data.</text>
</comment>
<evidence type="ECO:0000256" key="5">
    <source>
        <dbReference type="ARBA" id="ARBA00022496"/>
    </source>
</evidence>
<keyword evidence="9" id="KW-0406">Ion transport</keyword>
<dbReference type="AlphaFoldDB" id="A0A1V2H2S7"/>
<dbReference type="InterPro" id="IPR012910">
    <property type="entry name" value="Plug_dom"/>
</dbReference>
<dbReference type="OrthoDB" id="9760333at2"/>
<keyword evidence="6 14" id="KW-0812">Transmembrane</keyword>
<dbReference type="Gene3D" id="2.170.130.10">
    <property type="entry name" value="TonB-dependent receptor, plug domain"/>
    <property type="match status" value="1"/>
</dbReference>
<sequence>MAAAAMLLGVAMPAIAQPAAAPAGQAASGFAIAPQPLGAALAQFSRATGLQASAPAALLEGRRSPGASGNLSAPEALRRLLAGTGLAGRIEGGAILLTPEPRAAAGDMVLPTVDVGASTGGGRWPSRGFVAEASAAGTKTDTPLIETPQAMNVVTRAEIEAQGSTSITDALRYTPGVISQYGATDLRYDWFTVRGFTPPVRYLDGLRLPFGARGYSQPRIEPFGLERIELLKGPASALYGQSSPGGLLNMVSRRPSQVAQNEVILQYGSHDALTAGFDSTGPLDAEGKFSYRLTALGRRADSQTQFLDERRIFVAPSLTWRPDAQTSLTVLAQYQRITSDGGGAPQALPVQGTLWANPNGRISTRRSLTEPGYDRYTGEQIMLGYAFEHRFDSVWQVRQNFRYSHVDSDSQRVQAYAFAANQRDVGRYAWGFPEISDAFTVDNQAQADFTTGPVRHRLLTGFDYQREDATYEESQLTLLRALDVFNPVYGLAVTRPPMANRISQGRNQAGLYAQDELRFDRFILTLGGRYDWATARTNNYTVASRTTSVIKQDDGEFTGRVGLVYRFDNGLAPYASVSTSFQPTAGTDRRGAPFDATKGRQYEVGLRYQPEGSGIFAAVSAFHLTQENVLTPDPLDTRYSAQAGEAESRGIELEAKASLAERLNLSLSYAYTETEVTRANRNAAGTSTLGKQLPFAPNHQAAAWLDYTFNEPVVAGLGVGGGVRYIGASYGDANNLYRANAATLVDLALRYELGQSLPSLQGAQLGLNVLNLFDKEYVSTCISATGCYWGARRTVLATLKYRW</sequence>
<gene>
    <name evidence="18" type="ORF">BKE38_13410</name>
</gene>
<dbReference type="InterPro" id="IPR011662">
    <property type="entry name" value="Secretin/TonB_short_N"/>
</dbReference>
<dbReference type="SUPFAM" id="SSF56935">
    <property type="entry name" value="Porins"/>
    <property type="match status" value="1"/>
</dbReference>
<comment type="similarity">
    <text evidence="2 14 15">Belongs to the TonB-dependent receptor family.</text>
</comment>
<accession>A0A1V2H2S7</accession>
<keyword evidence="4 14" id="KW-1134">Transmembrane beta strand</keyword>
<evidence type="ECO:0000256" key="13">
    <source>
        <dbReference type="ARBA" id="ARBA00023237"/>
    </source>
</evidence>
<organism evidence="18 19">
    <name type="scientific">Teichococcus deserti</name>
    <dbReference type="NCBI Taxonomy" id="1817963"/>
    <lineage>
        <taxon>Bacteria</taxon>
        <taxon>Pseudomonadati</taxon>
        <taxon>Pseudomonadota</taxon>
        <taxon>Alphaproteobacteria</taxon>
        <taxon>Acetobacterales</taxon>
        <taxon>Roseomonadaceae</taxon>
        <taxon>Roseomonas</taxon>
    </lineage>
</organism>
<dbReference type="Pfam" id="PF07715">
    <property type="entry name" value="Plug"/>
    <property type="match status" value="1"/>
</dbReference>
<keyword evidence="11 14" id="KW-0472">Membrane</keyword>
<dbReference type="PANTHER" id="PTHR32552">
    <property type="entry name" value="FERRICHROME IRON RECEPTOR-RELATED"/>
    <property type="match status" value="1"/>
</dbReference>
<dbReference type="GO" id="GO:0015891">
    <property type="term" value="P:siderophore transport"/>
    <property type="evidence" value="ECO:0007669"/>
    <property type="project" value="InterPro"/>
</dbReference>
<evidence type="ECO:0000256" key="15">
    <source>
        <dbReference type="RuleBase" id="RU003357"/>
    </source>
</evidence>
<keyword evidence="13 14" id="KW-0998">Cell outer membrane</keyword>
<feature type="domain" description="Secretin/TonB short N-terminal" evidence="17">
    <location>
        <begin position="50"/>
        <end position="100"/>
    </location>
</feature>
<evidence type="ECO:0000259" key="17">
    <source>
        <dbReference type="SMART" id="SM00965"/>
    </source>
</evidence>
<dbReference type="InterPro" id="IPR000531">
    <property type="entry name" value="Beta-barrel_TonB"/>
</dbReference>
<evidence type="ECO:0000256" key="8">
    <source>
        <dbReference type="ARBA" id="ARBA00023004"/>
    </source>
</evidence>
<dbReference type="Gene3D" id="3.55.50.30">
    <property type="match status" value="1"/>
</dbReference>
<dbReference type="InterPro" id="IPR036942">
    <property type="entry name" value="Beta-barrel_TonB_sf"/>
</dbReference>
<dbReference type="PROSITE" id="PS52016">
    <property type="entry name" value="TONB_DEPENDENT_REC_3"/>
    <property type="match status" value="1"/>
</dbReference>
<dbReference type="NCBIfam" id="TIGR01783">
    <property type="entry name" value="TonB-siderophor"/>
    <property type="match status" value="1"/>
</dbReference>
<keyword evidence="10 15" id="KW-0798">TonB box</keyword>
<evidence type="ECO:0000256" key="7">
    <source>
        <dbReference type="ARBA" id="ARBA00022729"/>
    </source>
</evidence>